<evidence type="ECO:0000313" key="2">
    <source>
        <dbReference type="Proteomes" id="UP000034181"/>
    </source>
</evidence>
<dbReference type="Proteomes" id="UP000034181">
    <property type="component" value="Unassembled WGS sequence"/>
</dbReference>
<organism evidence="1 2">
    <name type="scientific">Candidatus Woesebacteria bacterium GW2011_GWB1_38_5b</name>
    <dbReference type="NCBI Taxonomy" id="1618569"/>
    <lineage>
        <taxon>Bacteria</taxon>
        <taxon>Candidatus Woeseibacteriota</taxon>
    </lineage>
</organism>
<proteinExistence type="predicted"/>
<gene>
    <name evidence="1" type="ORF">US96_C0014G0023</name>
</gene>
<dbReference type="AlphaFoldDB" id="A0A0G0KIC7"/>
<name>A0A0G0KIC7_9BACT</name>
<accession>A0A0G0KIC7</accession>
<protein>
    <submittedName>
        <fullName evidence="1">Uncharacterized protein</fullName>
    </submittedName>
</protein>
<dbReference type="EMBL" id="LBUZ01000014">
    <property type="protein sequence ID" value="KKQ75265.1"/>
    <property type="molecule type" value="Genomic_DNA"/>
</dbReference>
<reference evidence="1 2" key="1">
    <citation type="journal article" date="2015" name="Nature">
        <title>rRNA introns, odd ribosomes, and small enigmatic genomes across a large radiation of phyla.</title>
        <authorList>
            <person name="Brown C.T."/>
            <person name="Hug L.A."/>
            <person name="Thomas B.C."/>
            <person name="Sharon I."/>
            <person name="Castelle C.J."/>
            <person name="Singh A."/>
            <person name="Wilkins M.J."/>
            <person name="Williams K.H."/>
            <person name="Banfield J.F."/>
        </authorList>
    </citation>
    <scope>NUCLEOTIDE SEQUENCE [LARGE SCALE GENOMIC DNA]</scope>
</reference>
<sequence length="93" mass="11036">MTTIVSYSEFRENLSKYFSLLKKKGSEIVIKDARNGKELIRLVATEKKKIEFDWDEHIKFVESIGGKLFTDEDVKAIKELRKRSKERAKRLNW</sequence>
<evidence type="ECO:0000313" key="1">
    <source>
        <dbReference type="EMBL" id="KKQ75265.1"/>
    </source>
</evidence>
<comment type="caution">
    <text evidence="1">The sequence shown here is derived from an EMBL/GenBank/DDBJ whole genome shotgun (WGS) entry which is preliminary data.</text>
</comment>